<dbReference type="Pfam" id="PF05239">
    <property type="entry name" value="PRC"/>
    <property type="match status" value="1"/>
</dbReference>
<evidence type="ECO:0000313" key="3">
    <source>
        <dbReference type="EMBL" id="MBB6104054.1"/>
    </source>
</evidence>
<protein>
    <recommendedName>
        <fullName evidence="2">PRC-barrel domain-containing protein</fullName>
    </recommendedName>
</protein>
<accession>A0A7W9WTX4</accession>
<reference evidence="3 4" key="1">
    <citation type="submission" date="2020-08" db="EMBL/GenBank/DDBJ databases">
        <title>Above-ground endophytic microbial communities from plants in different locations in the United States.</title>
        <authorList>
            <person name="Frank C."/>
        </authorList>
    </citation>
    <scope>NUCLEOTIDE SEQUENCE [LARGE SCALE GENOMIC DNA]</scope>
    <source>
        <strain evidence="3 4">WP4_2_2</strain>
    </source>
</reference>
<feature type="region of interest" description="Disordered" evidence="1">
    <location>
        <begin position="1"/>
        <end position="29"/>
    </location>
</feature>
<name>A0A7W9WTX4_9BURK</name>
<evidence type="ECO:0000256" key="1">
    <source>
        <dbReference type="SAM" id="MobiDB-lite"/>
    </source>
</evidence>
<dbReference type="SUPFAM" id="SSF50346">
    <property type="entry name" value="PRC-barrel domain"/>
    <property type="match status" value="1"/>
</dbReference>
<proteinExistence type="predicted"/>
<keyword evidence="4" id="KW-1185">Reference proteome</keyword>
<evidence type="ECO:0000313" key="4">
    <source>
        <dbReference type="Proteomes" id="UP000571554"/>
    </source>
</evidence>
<dbReference type="Gene3D" id="2.30.30.240">
    <property type="entry name" value="PRC-barrel domain"/>
    <property type="match status" value="1"/>
</dbReference>
<organism evidence="3 4">
    <name type="scientific">Paraburkholderia bannensis</name>
    <dbReference type="NCBI Taxonomy" id="765414"/>
    <lineage>
        <taxon>Bacteria</taxon>
        <taxon>Pseudomonadati</taxon>
        <taxon>Pseudomonadota</taxon>
        <taxon>Betaproteobacteria</taxon>
        <taxon>Burkholderiales</taxon>
        <taxon>Burkholderiaceae</taxon>
        <taxon>Paraburkholderia</taxon>
    </lineage>
</organism>
<evidence type="ECO:0000259" key="2">
    <source>
        <dbReference type="Pfam" id="PF05239"/>
    </source>
</evidence>
<feature type="compositionally biased region" description="Polar residues" evidence="1">
    <location>
        <begin position="1"/>
        <end position="11"/>
    </location>
</feature>
<gene>
    <name evidence="3" type="ORF">F4827_003913</name>
</gene>
<dbReference type="InterPro" id="IPR027275">
    <property type="entry name" value="PRC-brl_dom"/>
</dbReference>
<dbReference type="EMBL" id="JACHBW010000011">
    <property type="protein sequence ID" value="MBB6104054.1"/>
    <property type="molecule type" value="Genomic_DNA"/>
</dbReference>
<dbReference type="AlphaFoldDB" id="A0A7W9WTX4"/>
<comment type="caution">
    <text evidence="3">The sequence shown here is derived from an EMBL/GenBank/DDBJ whole genome shotgun (WGS) entry which is preliminary data.</text>
</comment>
<dbReference type="Proteomes" id="UP000571554">
    <property type="component" value="Unassembled WGS sequence"/>
</dbReference>
<dbReference type="InterPro" id="IPR011033">
    <property type="entry name" value="PRC_barrel-like_sf"/>
</dbReference>
<sequence length="111" mass="11743">MANTPQSQQSGARIVGRGSETAAGPGPAIMAANTLEGNRVLSSDDEDLGKIKEVMLDVQHGRIAYATTQVHAYFHTTPHWQSDPLAHAKRIETGAACDEPLEPPEAGGVKL</sequence>
<feature type="domain" description="PRC-barrel" evidence="2">
    <location>
        <begin position="30"/>
        <end position="69"/>
    </location>
</feature>